<reference evidence="3 4" key="1">
    <citation type="journal article" date="2017" name="Curr. Biol.">
        <title>The Evolution of Venom by Co-option of Single-Copy Genes.</title>
        <authorList>
            <person name="Martinson E.O."/>
            <person name="Mrinalini"/>
            <person name="Kelkar Y.D."/>
            <person name="Chang C.H."/>
            <person name="Werren J.H."/>
        </authorList>
    </citation>
    <scope>NUCLEOTIDE SEQUENCE [LARGE SCALE GENOMIC DNA]</scope>
    <source>
        <strain evidence="3 4">Alberta</strain>
        <tissue evidence="3">Whole body</tissue>
    </source>
</reference>
<dbReference type="OrthoDB" id="8192083at2759"/>
<evidence type="ECO:0000256" key="2">
    <source>
        <dbReference type="SAM" id="SignalP"/>
    </source>
</evidence>
<organism evidence="3 4">
    <name type="scientific">Trichomalopsis sarcophagae</name>
    <dbReference type="NCBI Taxonomy" id="543379"/>
    <lineage>
        <taxon>Eukaryota</taxon>
        <taxon>Metazoa</taxon>
        <taxon>Ecdysozoa</taxon>
        <taxon>Arthropoda</taxon>
        <taxon>Hexapoda</taxon>
        <taxon>Insecta</taxon>
        <taxon>Pterygota</taxon>
        <taxon>Neoptera</taxon>
        <taxon>Endopterygota</taxon>
        <taxon>Hymenoptera</taxon>
        <taxon>Apocrita</taxon>
        <taxon>Proctotrupomorpha</taxon>
        <taxon>Chalcidoidea</taxon>
        <taxon>Pteromalidae</taxon>
        <taxon>Pteromalinae</taxon>
        <taxon>Trichomalopsis</taxon>
    </lineage>
</organism>
<accession>A0A232FGR5</accession>
<keyword evidence="2" id="KW-0732">Signal</keyword>
<name>A0A232FGR5_9HYME</name>
<feature type="compositionally biased region" description="Low complexity" evidence="1">
    <location>
        <begin position="165"/>
        <end position="181"/>
    </location>
</feature>
<sequence>MRFTTTILAACLCVALVSSVPVPNEGFQSQALDRLMVVEADNDAALRSKRTIGLLRQLFPDVTKMIEDKVNMVIGEVFKIFGPVVIQSVLGGNKNGGGGLFGGGGAAGDSAKNSNSGTTVEAKNPFDDDDFKSFVDDDDFFGKPKEEDNGSKISLELPTIKSEESTTAESVSVTTPTPTTTDRPEETTLSEADSVTLNAIQV</sequence>
<dbReference type="EMBL" id="NNAY01000244">
    <property type="protein sequence ID" value="OXU29753.1"/>
    <property type="molecule type" value="Genomic_DNA"/>
</dbReference>
<feature type="chain" id="PRO_5013008751" evidence="2">
    <location>
        <begin position="20"/>
        <end position="202"/>
    </location>
</feature>
<evidence type="ECO:0000256" key="1">
    <source>
        <dbReference type="SAM" id="MobiDB-lite"/>
    </source>
</evidence>
<protein>
    <submittedName>
        <fullName evidence="3">Uncharacterized protein</fullName>
    </submittedName>
</protein>
<gene>
    <name evidence="3" type="ORF">TSAR_014803</name>
</gene>
<feature type="region of interest" description="Disordered" evidence="1">
    <location>
        <begin position="107"/>
        <end position="202"/>
    </location>
</feature>
<dbReference type="Proteomes" id="UP000215335">
    <property type="component" value="Unassembled WGS sequence"/>
</dbReference>
<feature type="signal peptide" evidence="2">
    <location>
        <begin position="1"/>
        <end position="19"/>
    </location>
</feature>
<proteinExistence type="predicted"/>
<feature type="compositionally biased region" description="Low complexity" evidence="1">
    <location>
        <begin position="108"/>
        <end position="117"/>
    </location>
</feature>
<feature type="compositionally biased region" description="Polar residues" evidence="1">
    <location>
        <begin position="191"/>
        <end position="202"/>
    </location>
</feature>
<dbReference type="AlphaFoldDB" id="A0A232FGR5"/>
<evidence type="ECO:0000313" key="4">
    <source>
        <dbReference type="Proteomes" id="UP000215335"/>
    </source>
</evidence>
<feature type="compositionally biased region" description="Basic and acidic residues" evidence="1">
    <location>
        <begin position="131"/>
        <end position="150"/>
    </location>
</feature>
<evidence type="ECO:0000313" key="3">
    <source>
        <dbReference type="EMBL" id="OXU29753.1"/>
    </source>
</evidence>
<keyword evidence="4" id="KW-1185">Reference proteome</keyword>
<comment type="caution">
    <text evidence="3">The sequence shown here is derived from an EMBL/GenBank/DDBJ whole genome shotgun (WGS) entry which is preliminary data.</text>
</comment>